<dbReference type="GO" id="GO:0003700">
    <property type="term" value="F:DNA-binding transcription factor activity"/>
    <property type="evidence" value="ECO:0007669"/>
    <property type="project" value="InterPro"/>
</dbReference>
<dbReference type="InterPro" id="IPR036388">
    <property type="entry name" value="WH-like_DNA-bd_sf"/>
</dbReference>
<dbReference type="GO" id="GO:0003677">
    <property type="term" value="F:DNA binding"/>
    <property type="evidence" value="ECO:0007669"/>
    <property type="project" value="UniProtKB-KW"/>
</dbReference>
<dbReference type="InterPro" id="IPR000847">
    <property type="entry name" value="LysR_HTH_N"/>
</dbReference>
<keyword evidence="7" id="KW-1185">Reference proteome</keyword>
<comment type="similarity">
    <text evidence="1">Belongs to the LysR transcriptional regulatory family.</text>
</comment>
<evidence type="ECO:0000256" key="4">
    <source>
        <dbReference type="ARBA" id="ARBA00023163"/>
    </source>
</evidence>
<feature type="domain" description="HTH lysR-type" evidence="5">
    <location>
        <begin position="1"/>
        <end position="58"/>
    </location>
</feature>
<dbReference type="InterPro" id="IPR005119">
    <property type="entry name" value="LysR_subst-bd"/>
</dbReference>
<dbReference type="InterPro" id="IPR050950">
    <property type="entry name" value="HTH-type_LysR_regulators"/>
</dbReference>
<sequence>MDIRNYTSFVAVAELMNFTKAAERLNITQSALSRQVKALEDYLGVKLFEKSGRNIRFTPQGEALLAKINNVLVADRELRTFADDLTEGESGLLKIGACSQLIERYMPSFLKKWTEDNPDIEIRLEDGGGPELASKLVDGVFHLTISAEPSAPIEVLESRPLGQLGFLAVGGAEFLGNEEDPIEIEELLSLPILTLNKKHVSREVFDAACRVSGTVPRVVLESNSPHTLLAMSIGGNGVAVVPSSAQPQEPKLRSRPIALKGEPITFGICAMWNVRQPLPAYGQRFIDSLGDHICNEQYQEEFSLHPAQYGHLQVI</sequence>
<dbReference type="EMBL" id="FOVR01000001">
    <property type="protein sequence ID" value="SFN53828.1"/>
    <property type="molecule type" value="Genomic_DNA"/>
</dbReference>
<evidence type="ECO:0000256" key="1">
    <source>
        <dbReference type="ARBA" id="ARBA00009437"/>
    </source>
</evidence>
<name>A0A1I4ZUG2_9HYPH</name>
<dbReference type="Pfam" id="PF03466">
    <property type="entry name" value="LysR_substrate"/>
    <property type="match status" value="1"/>
</dbReference>
<dbReference type="SUPFAM" id="SSF53850">
    <property type="entry name" value="Periplasmic binding protein-like II"/>
    <property type="match status" value="1"/>
</dbReference>
<dbReference type="Proteomes" id="UP000199236">
    <property type="component" value="Unassembled WGS sequence"/>
</dbReference>
<keyword evidence="2" id="KW-0805">Transcription regulation</keyword>
<dbReference type="PROSITE" id="PS50931">
    <property type="entry name" value="HTH_LYSR"/>
    <property type="match status" value="1"/>
</dbReference>
<gene>
    <name evidence="6" type="ORF">SAMN04488056_101222</name>
</gene>
<accession>A0A1I4ZUG2</accession>
<reference evidence="6 7" key="1">
    <citation type="submission" date="2016-10" db="EMBL/GenBank/DDBJ databases">
        <authorList>
            <person name="de Groot N.N."/>
        </authorList>
    </citation>
    <scope>NUCLEOTIDE SEQUENCE [LARGE SCALE GENOMIC DNA]</scope>
    <source>
        <strain evidence="6 7">CGMCC 1.9157</strain>
    </source>
</reference>
<evidence type="ECO:0000259" key="5">
    <source>
        <dbReference type="PROSITE" id="PS50931"/>
    </source>
</evidence>
<dbReference type="Gene3D" id="3.40.190.290">
    <property type="match status" value="1"/>
</dbReference>
<dbReference type="FunFam" id="1.10.10.10:FF:000001">
    <property type="entry name" value="LysR family transcriptional regulator"/>
    <property type="match status" value="1"/>
</dbReference>
<dbReference type="Gene3D" id="1.10.10.10">
    <property type="entry name" value="Winged helix-like DNA-binding domain superfamily/Winged helix DNA-binding domain"/>
    <property type="match status" value="1"/>
</dbReference>
<evidence type="ECO:0000256" key="3">
    <source>
        <dbReference type="ARBA" id="ARBA00023125"/>
    </source>
</evidence>
<proteinExistence type="inferred from homology"/>
<dbReference type="CDD" id="cd05466">
    <property type="entry name" value="PBP2_LTTR_substrate"/>
    <property type="match status" value="1"/>
</dbReference>
<dbReference type="SUPFAM" id="SSF46785">
    <property type="entry name" value="Winged helix' DNA-binding domain"/>
    <property type="match status" value="1"/>
</dbReference>
<organism evidence="6 7">
    <name type="scientific">Cohaesibacter marisflavi</name>
    <dbReference type="NCBI Taxonomy" id="655353"/>
    <lineage>
        <taxon>Bacteria</taxon>
        <taxon>Pseudomonadati</taxon>
        <taxon>Pseudomonadota</taxon>
        <taxon>Alphaproteobacteria</taxon>
        <taxon>Hyphomicrobiales</taxon>
        <taxon>Cohaesibacteraceae</taxon>
    </lineage>
</organism>
<keyword evidence="4" id="KW-0804">Transcription</keyword>
<dbReference type="PRINTS" id="PR00039">
    <property type="entry name" value="HTHLYSR"/>
</dbReference>
<dbReference type="STRING" id="655353.SAMN04488056_101222"/>
<dbReference type="GO" id="GO:0005829">
    <property type="term" value="C:cytosol"/>
    <property type="evidence" value="ECO:0007669"/>
    <property type="project" value="TreeGrafter"/>
</dbReference>
<dbReference type="AlphaFoldDB" id="A0A1I4ZUG2"/>
<dbReference type="InterPro" id="IPR036390">
    <property type="entry name" value="WH_DNA-bd_sf"/>
</dbReference>
<protein>
    <submittedName>
        <fullName evidence="6">DNA-binding transcriptional regulator, LysR family</fullName>
    </submittedName>
</protein>
<dbReference type="OrthoDB" id="9791253at2"/>
<dbReference type="RefSeq" id="WP_090067984.1">
    <property type="nucleotide sequence ID" value="NZ_FOVR01000001.1"/>
</dbReference>
<dbReference type="Pfam" id="PF00126">
    <property type="entry name" value="HTH_1"/>
    <property type="match status" value="1"/>
</dbReference>
<evidence type="ECO:0000313" key="6">
    <source>
        <dbReference type="EMBL" id="SFN53828.1"/>
    </source>
</evidence>
<evidence type="ECO:0000256" key="2">
    <source>
        <dbReference type="ARBA" id="ARBA00023015"/>
    </source>
</evidence>
<dbReference type="PANTHER" id="PTHR30419">
    <property type="entry name" value="HTH-TYPE TRANSCRIPTIONAL REGULATOR YBHD"/>
    <property type="match status" value="1"/>
</dbReference>
<evidence type="ECO:0000313" key="7">
    <source>
        <dbReference type="Proteomes" id="UP000199236"/>
    </source>
</evidence>
<keyword evidence="3 6" id="KW-0238">DNA-binding</keyword>